<dbReference type="Pfam" id="PF09860">
    <property type="entry name" value="DUF2087"/>
    <property type="match status" value="1"/>
</dbReference>
<name>A0ABQ4KPI0_9BACI</name>
<reference evidence="2 3" key="1">
    <citation type="submission" date="2021-03" db="EMBL/GenBank/DDBJ databases">
        <title>Antimicrobial resistance genes in bacteria isolated from Japanese honey, and their potential for conferring macrolide and lincosamide resistance in the American foulbrood pathogen Paenibacillus larvae.</title>
        <authorList>
            <person name="Okamoto M."/>
            <person name="Kumagai M."/>
            <person name="Kanamori H."/>
            <person name="Takamatsu D."/>
        </authorList>
    </citation>
    <scope>NUCLEOTIDE SEQUENCE [LARGE SCALE GENOMIC DNA]</scope>
    <source>
        <strain evidence="2 3">J8TS2</strain>
    </source>
</reference>
<dbReference type="InterPro" id="IPR018656">
    <property type="entry name" value="DUF2087"/>
</dbReference>
<evidence type="ECO:0000313" key="3">
    <source>
        <dbReference type="Proteomes" id="UP000679950"/>
    </source>
</evidence>
<protein>
    <recommendedName>
        <fullName evidence="1">DUF2087 domain-containing protein</fullName>
    </recommendedName>
</protein>
<dbReference type="EMBL" id="BORB01000065">
    <property type="protein sequence ID" value="GIN59847.1"/>
    <property type="molecule type" value="Genomic_DNA"/>
</dbReference>
<evidence type="ECO:0000313" key="2">
    <source>
        <dbReference type="EMBL" id="GIN59847.1"/>
    </source>
</evidence>
<evidence type="ECO:0000259" key="1">
    <source>
        <dbReference type="Pfam" id="PF09860"/>
    </source>
</evidence>
<keyword evidence="3" id="KW-1185">Reference proteome</keyword>
<organism evidence="2 3">
    <name type="scientific">Lederbergia ruris</name>
    <dbReference type="NCBI Taxonomy" id="217495"/>
    <lineage>
        <taxon>Bacteria</taxon>
        <taxon>Bacillati</taxon>
        <taxon>Bacillota</taxon>
        <taxon>Bacilli</taxon>
        <taxon>Bacillales</taxon>
        <taxon>Bacillaceae</taxon>
        <taxon>Lederbergia</taxon>
    </lineage>
</organism>
<feature type="domain" description="DUF2087" evidence="1">
    <location>
        <begin position="29"/>
        <end position="95"/>
    </location>
</feature>
<sequence length="95" mass="11499">MDDRYAITEAEKKQVLSTYFKQGIEGPLDIFPSMEKRKVIVLQNIISRFERNKIYTEKEVNEILKSIYSDYVTIRRYLIEYGFMHRSKDCTTYWL</sequence>
<dbReference type="RefSeq" id="WP_246516975.1">
    <property type="nucleotide sequence ID" value="NZ_BORB01000065.1"/>
</dbReference>
<dbReference type="Proteomes" id="UP000679950">
    <property type="component" value="Unassembled WGS sequence"/>
</dbReference>
<proteinExistence type="predicted"/>
<comment type="caution">
    <text evidence="2">The sequence shown here is derived from an EMBL/GenBank/DDBJ whole genome shotgun (WGS) entry which is preliminary data.</text>
</comment>
<accession>A0ABQ4KPI0</accession>
<gene>
    <name evidence="2" type="ORF">J8TS2_41660</name>
</gene>